<dbReference type="Gene3D" id="3.40.50.300">
    <property type="entry name" value="P-loop containing nucleotide triphosphate hydrolases"/>
    <property type="match status" value="1"/>
</dbReference>
<sequence>MSHDQLGTVSDDVAEAIDMLARTHVETPRIRQLSTAFQRLFRADTGIGDRLKPRRFSDGLETHGIAIIGASGSGKTELLHHYFKSHPSLQAAPGEKWSRYLHVTVPSPATLKSLGFECLKLLHYPNVSDRSEKWKIWDLVKFRLSKAEIQVLWIDEAHDLYKPQEREDLLNTLKSLMQGEKAVVVVLSGTEKLSDILKEDRQVGRRFAKIYLPEVTLATDGEQLARLTTAYAQRVGLEASPSEELIQRLIHAARNQFGLSVEIVIGAIEWALLAGKGTLNVQDFAEYWAAQEGCKPDKNVFLVRNWAEIELDERAGEAPVRKRSRRK</sequence>
<accession>A0A843YI75</accession>
<evidence type="ECO:0000313" key="1">
    <source>
        <dbReference type="EMBL" id="MQQ09508.1"/>
    </source>
</evidence>
<comment type="caution">
    <text evidence="1">The sequence shown here is derived from an EMBL/GenBank/DDBJ whole genome shotgun (WGS) entry which is preliminary data.</text>
</comment>
<dbReference type="EMBL" id="WIBF01000008">
    <property type="protein sequence ID" value="MQQ09508.1"/>
    <property type="molecule type" value="Genomic_DNA"/>
</dbReference>
<dbReference type="InterPro" id="IPR008868">
    <property type="entry name" value="TniB"/>
</dbReference>
<evidence type="ECO:0000313" key="2">
    <source>
        <dbReference type="Proteomes" id="UP000444174"/>
    </source>
</evidence>
<proteinExistence type="predicted"/>
<organism evidence="1 2">
    <name type="scientific">Tritonibacter litoralis</name>
    <dbReference type="NCBI Taxonomy" id="2662264"/>
    <lineage>
        <taxon>Bacteria</taxon>
        <taxon>Pseudomonadati</taxon>
        <taxon>Pseudomonadota</taxon>
        <taxon>Alphaproteobacteria</taxon>
        <taxon>Rhodobacterales</taxon>
        <taxon>Paracoccaceae</taxon>
        <taxon>Tritonibacter</taxon>
    </lineage>
</organism>
<dbReference type="Proteomes" id="UP000444174">
    <property type="component" value="Unassembled WGS sequence"/>
</dbReference>
<protein>
    <submittedName>
        <fullName evidence="1">AAA family ATPase</fullName>
    </submittedName>
</protein>
<gene>
    <name evidence="1" type="ORF">GFB49_13650</name>
</gene>
<reference evidence="1 2" key="1">
    <citation type="submission" date="2019-10" db="EMBL/GenBank/DDBJ databases">
        <title>Epibacterium sp. nov., isolated from seawater.</title>
        <authorList>
            <person name="Zhang X."/>
            <person name="Li N."/>
        </authorList>
    </citation>
    <scope>NUCLEOTIDE SEQUENCE [LARGE SCALE GENOMIC DNA]</scope>
    <source>
        <strain evidence="1 2">SM1979</strain>
    </source>
</reference>
<dbReference type="InterPro" id="IPR027417">
    <property type="entry name" value="P-loop_NTPase"/>
</dbReference>
<dbReference type="Pfam" id="PF05621">
    <property type="entry name" value="TniB"/>
    <property type="match status" value="1"/>
</dbReference>
<keyword evidence="2" id="KW-1185">Reference proteome</keyword>
<dbReference type="SUPFAM" id="SSF52540">
    <property type="entry name" value="P-loop containing nucleoside triphosphate hydrolases"/>
    <property type="match status" value="1"/>
</dbReference>
<name>A0A843YI75_9RHOB</name>
<dbReference type="RefSeq" id="WP_153216449.1">
    <property type="nucleotide sequence ID" value="NZ_WIBF01000008.1"/>
</dbReference>
<dbReference type="AlphaFoldDB" id="A0A843YI75"/>